<dbReference type="Pfam" id="PF13927">
    <property type="entry name" value="Ig_3"/>
    <property type="match status" value="2"/>
</dbReference>
<proteinExistence type="predicted"/>
<comment type="caution">
    <text evidence="3">The sequence shown here is derived from an EMBL/GenBank/DDBJ whole genome shotgun (WGS) entry which is preliminary data.</text>
</comment>
<dbReference type="InterPro" id="IPR037448">
    <property type="entry name" value="Zig-8"/>
</dbReference>
<feature type="domain" description="Ig-like" evidence="2">
    <location>
        <begin position="195"/>
        <end position="295"/>
    </location>
</feature>
<feature type="non-terminal residue" evidence="3">
    <location>
        <position position="1"/>
    </location>
</feature>
<dbReference type="CDD" id="cd00096">
    <property type="entry name" value="Ig"/>
    <property type="match status" value="1"/>
</dbReference>
<dbReference type="PANTHER" id="PTHR23279:SF36">
    <property type="entry name" value="DEFECTIVE PROBOSCIS EXTENSION RESPONSE 9, ISOFORM A"/>
    <property type="match status" value="1"/>
</dbReference>
<keyword evidence="4" id="KW-1185">Reference proteome</keyword>
<dbReference type="InterPro" id="IPR013783">
    <property type="entry name" value="Ig-like_fold"/>
</dbReference>
<dbReference type="Gene3D" id="2.60.40.10">
    <property type="entry name" value="Immunoglobulins"/>
    <property type="match status" value="2"/>
</dbReference>
<dbReference type="InterPro" id="IPR003599">
    <property type="entry name" value="Ig_sub"/>
</dbReference>
<protein>
    <recommendedName>
        <fullName evidence="2">Ig-like domain-containing protein</fullName>
    </recommendedName>
</protein>
<gene>
    <name evidence="3" type="ORF">GSLYS_00002181001</name>
</gene>
<evidence type="ECO:0000313" key="3">
    <source>
        <dbReference type="EMBL" id="CAL1528011.1"/>
    </source>
</evidence>
<dbReference type="PROSITE" id="PS50835">
    <property type="entry name" value="IG_LIKE"/>
    <property type="match status" value="2"/>
</dbReference>
<dbReference type="SMART" id="SM00408">
    <property type="entry name" value="IGc2"/>
    <property type="match status" value="2"/>
</dbReference>
<reference evidence="3 4" key="1">
    <citation type="submission" date="2024-04" db="EMBL/GenBank/DDBJ databases">
        <authorList>
            <consortium name="Genoscope - CEA"/>
            <person name="William W."/>
        </authorList>
    </citation>
    <scope>NUCLEOTIDE SEQUENCE [LARGE SCALE GENOMIC DNA]</scope>
</reference>
<evidence type="ECO:0000313" key="4">
    <source>
        <dbReference type="Proteomes" id="UP001497497"/>
    </source>
</evidence>
<sequence length="300" mass="33871">SEHTRKTCSPASVSRERDDHVTPSSPVTKQRVITRRMNAWTGLVFTYHRIIFLLHCLTITMTATRVDYDYQDDEQPAFLPRPTNVSFNRGETAVLVCGIENIGPRTVIWRRASDPNPLTIGSDVYVGASRYSADNRPDDKEWRLVIHDVRDTDAGVYECQISSKRKLIQHVLLRVLAGTPRPDKDKYLKQEQNSPVIIQEPGIFMSGSKFVEKGDPIHLSCNTTGQAEAPEDLDWFKDGIKLTPDGLQQIKIEKFHVHATRTLVSTIVVKHSRMEDAGTYVCRSSNLSMTSTKVHVLNGK</sequence>
<evidence type="ECO:0000259" key="2">
    <source>
        <dbReference type="PROSITE" id="PS50835"/>
    </source>
</evidence>
<dbReference type="InterPro" id="IPR003598">
    <property type="entry name" value="Ig_sub2"/>
</dbReference>
<dbReference type="AlphaFoldDB" id="A0AAV2H715"/>
<evidence type="ECO:0000256" key="1">
    <source>
        <dbReference type="SAM" id="MobiDB-lite"/>
    </source>
</evidence>
<dbReference type="InterPro" id="IPR007110">
    <property type="entry name" value="Ig-like_dom"/>
</dbReference>
<dbReference type="SUPFAM" id="SSF48726">
    <property type="entry name" value="Immunoglobulin"/>
    <property type="match status" value="2"/>
</dbReference>
<dbReference type="EMBL" id="CAXITT010000026">
    <property type="protein sequence ID" value="CAL1528011.1"/>
    <property type="molecule type" value="Genomic_DNA"/>
</dbReference>
<dbReference type="SMART" id="SM00409">
    <property type="entry name" value="IG"/>
    <property type="match status" value="2"/>
</dbReference>
<organism evidence="3 4">
    <name type="scientific">Lymnaea stagnalis</name>
    <name type="common">Great pond snail</name>
    <name type="synonym">Helix stagnalis</name>
    <dbReference type="NCBI Taxonomy" id="6523"/>
    <lineage>
        <taxon>Eukaryota</taxon>
        <taxon>Metazoa</taxon>
        <taxon>Spiralia</taxon>
        <taxon>Lophotrochozoa</taxon>
        <taxon>Mollusca</taxon>
        <taxon>Gastropoda</taxon>
        <taxon>Heterobranchia</taxon>
        <taxon>Euthyneura</taxon>
        <taxon>Panpulmonata</taxon>
        <taxon>Hygrophila</taxon>
        <taxon>Lymnaeoidea</taxon>
        <taxon>Lymnaeidae</taxon>
        <taxon>Lymnaea</taxon>
    </lineage>
</organism>
<feature type="non-terminal residue" evidence="3">
    <location>
        <position position="300"/>
    </location>
</feature>
<dbReference type="Proteomes" id="UP001497497">
    <property type="component" value="Unassembled WGS sequence"/>
</dbReference>
<accession>A0AAV2H715</accession>
<dbReference type="GO" id="GO:0032589">
    <property type="term" value="C:neuron projection membrane"/>
    <property type="evidence" value="ECO:0007669"/>
    <property type="project" value="TreeGrafter"/>
</dbReference>
<name>A0AAV2H715_LYMST</name>
<feature type="domain" description="Ig-like" evidence="2">
    <location>
        <begin position="76"/>
        <end position="169"/>
    </location>
</feature>
<feature type="region of interest" description="Disordered" evidence="1">
    <location>
        <begin position="1"/>
        <end position="27"/>
    </location>
</feature>
<dbReference type="GO" id="GO:0050808">
    <property type="term" value="P:synapse organization"/>
    <property type="evidence" value="ECO:0007669"/>
    <property type="project" value="TreeGrafter"/>
</dbReference>
<dbReference type="PANTHER" id="PTHR23279">
    <property type="entry name" value="DEFECTIVE PROBOSCIS EXTENSION RESPONSE DPR -RELATED"/>
    <property type="match status" value="1"/>
</dbReference>
<dbReference type="InterPro" id="IPR036179">
    <property type="entry name" value="Ig-like_dom_sf"/>
</dbReference>